<dbReference type="PATRIC" id="fig|1423777.3.peg.405"/>
<dbReference type="STRING" id="1423777.FD46_GL000384"/>
<feature type="transmembrane region" description="Helical" evidence="1">
    <location>
        <begin position="40"/>
        <end position="60"/>
    </location>
</feature>
<dbReference type="Proteomes" id="UP000051686">
    <property type="component" value="Unassembled WGS sequence"/>
</dbReference>
<name>A0A0R1MBN1_9LACO</name>
<evidence type="ECO:0000256" key="1">
    <source>
        <dbReference type="SAM" id="Phobius"/>
    </source>
</evidence>
<feature type="transmembrane region" description="Helical" evidence="1">
    <location>
        <begin position="12"/>
        <end position="34"/>
    </location>
</feature>
<dbReference type="RefSeq" id="WP_057895383.1">
    <property type="nucleotide sequence ID" value="NZ_AZEH01000020.1"/>
</dbReference>
<accession>A0A0R1MBN1</accession>
<keyword evidence="1" id="KW-1133">Transmembrane helix</keyword>
<gene>
    <name evidence="2" type="ORF">FD46_GL000384</name>
</gene>
<evidence type="ECO:0008006" key="4">
    <source>
        <dbReference type="Google" id="ProtNLM"/>
    </source>
</evidence>
<dbReference type="AlphaFoldDB" id="A0A0R1MBN1"/>
<keyword evidence="1" id="KW-0472">Membrane</keyword>
<dbReference type="EMBL" id="AZEH01000020">
    <property type="protein sequence ID" value="KRL05639.1"/>
    <property type="molecule type" value="Genomic_DNA"/>
</dbReference>
<organism evidence="2 3">
    <name type="scientific">Liquorilactobacillus oeni DSM 19972</name>
    <dbReference type="NCBI Taxonomy" id="1423777"/>
    <lineage>
        <taxon>Bacteria</taxon>
        <taxon>Bacillati</taxon>
        <taxon>Bacillota</taxon>
        <taxon>Bacilli</taxon>
        <taxon>Lactobacillales</taxon>
        <taxon>Lactobacillaceae</taxon>
        <taxon>Liquorilactobacillus</taxon>
    </lineage>
</organism>
<protein>
    <recommendedName>
        <fullName evidence="4">Integral membrane protein</fullName>
    </recommendedName>
</protein>
<evidence type="ECO:0000313" key="2">
    <source>
        <dbReference type="EMBL" id="KRL05639.1"/>
    </source>
</evidence>
<dbReference type="OrthoDB" id="2898516at2"/>
<keyword evidence="1" id="KW-0812">Transmembrane</keyword>
<proteinExistence type="predicted"/>
<sequence length="135" mass="14585">MANNNRFRSLNWGLIWILAVVALIRPLMSILGIMDTLGKSLTPIITTIGISIIWILAVYLKADLRPIFTLICTGIVYGILAILLSGILSTLLTGRLQGPLAHPVGIVGILVTNAIWGLITGFIASLLLKIKKSKK</sequence>
<comment type="caution">
    <text evidence="2">The sequence shown here is derived from an EMBL/GenBank/DDBJ whole genome shotgun (WGS) entry which is preliminary data.</text>
</comment>
<evidence type="ECO:0000313" key="3">
    <source>
        <dbReference type="Proteomes" id="UP000051686"/>
    </source>
</evidence>
<feature type="transmembrane region" description="Helical" evidence="1">
    <location>
        <begin position="67"/>
        <end position="92"/>
    </location>
</feature>
<feature type="transmembrane region" description="Helical" evidence="1">
    <location>
        <begin position="104"/>
        <end position="128"/>
    </location>
</feature>
<reference evidence="2 3" key="1">
    <citation type="journal article" date="2015" name="Genome Announc.">
        <title>Expanding the biotechnology potential of lactobacilli through comparative genomics of 213 strains and associated genera.</title>
        <authorList>
            <person name="Sun Z."/>
            <person name="Harris H.M."/>
            <person name="McCann A."/>
            <person name="Guo C."/>
            <person name="Argimon S."/>
            <person name="Zhang W."/>
            <person name="Yang X."/>
            <person name="Jeffery I.B."/>
            <person name="Cooney J.C."/>
            <person name="Kagawa T.F."/>
            <person name="Liu W."/>
            <person name="Song Y."/>
            <person name="Salvetti E."/>
            <person name="Wrobel A."/>
            <person name="Rasinkangas P."/>
            <person name="Parkhill J."/>
            <person name="Rea M.C."/>
            <person name="O'Sullivan O."/>
            <person name="Ritari J."/>
            <person name="Douillard F.P."/>
            <person name="Paul Ross R."/>
            <person name="Yang R."/>
            <person name="Briner A.E."/>
            <person name="Felis G.E."/>
            <person name="de Vos W.M."/>
            <person name="Barrangou R."/>
            <person name="Klaenhammer T.R."/>
            <person name="Caufield P.W."/>
            <person name="Cui Y."/>
            <person name="Zhang H."/>
            <person name="O'Toole P.W."/>
        </authorList>
    </citation>
    <scope>NUCLEOTIDE SEQUENCE [LARGE SCALE GENOMIC DNA]</scope>
    <source>
        <strain evidence="2 3">DSM 19972</strain>
    </source>
</reference>
<keyword evidence="3" id="KW-1185">Reference proteome</keyword>